<proteinExistence type="predicted"/>
<dbReference type="Pfam" id="PF17132">
    <property type="entry name" value="Glyco_hydro_106"/>
    <property type="match status" value="1"/>
</dbReference>
<dbReference type="AlphaFoldDB" id="A0A5J4PEP6"/>
<organism evidence="1">
    <name type="scientific">termite gut metagenome</name>
    <dbReference type="NCBI Taxonomy" id="433724"/>
    <lineage>
        <taxon>unclassified sequences</taxon>
        <taxon>metagenomes</taxon>
        <taxon>organismal metagenomes</taxon>
    </lineage>
</organism>
<comment type="caution">
    <text evidence="1">The sequence shown here is derived from an EMBL/GenBank/DDBJ whole genome shotgun (WGS) entry which is preliminary data.</text>
</comment>
<accession>A0A5J4PEP6</accession>
<reference evidence="1" key="1">
    <citation type="submission" date="2019-03" db="EMBL/GenBank/DDBJ databases">
        <title>Single cell metagenomics reveals metabolic interactions within the superorganism composed of flagellate Streblomastix strix and complex community of Bacteroidetes bacteria on its surface.</title>
        <authorList>
            <person name="Treitli S.C."/>
            <person name="Kolisko M."/>
            <person name="Husnik F."/>
            <person name="Keeling P."/>
            <person name="Hampl V."/>
        </authorList>
    </citation>
    <scope>NUCLEOTIDE SEQUENCE</scope>
    <source>
        <strain evidence="1">STM</strain>
    </source>
</reference>
<evidence type="ECO:0000313" key="1">
    <source>
        <dbReference type="EMBL" id="KAA6306983.1"/>
    </source>
</evidence>
<feature type="non-terminal residue" evidence="1">
    <location>
        <position position="1"/>
    </location>
</feature>
<protein>
    <submittedName>
        <fullName evidence="1">Uncharacterized protein</fullName>
    </submittedName>
</protein>
<gene>
    <name evidence="1" type="ORF">EZS27_041353</name>
</gene>
<sequence>RILVLPDFKTMTPGLLEKISGLVRNGATVVGLPPEKSPSLSGYP</sequence>
<name>A0A5J4PEP6_9ZZZZ</name>
<dbReference type="EMBL" id="SNRY01009496">
    <property type="protein sequence ID" value="KAA6306983.1"/>
    <property type="molecule type" value="Genomic_DNA"/>
</dbReference>